<keyword evidence="12" id="KW-0129">CBS domain</keyword>
<evidence type="ECO:0000256" key="6">
    <source>
        <dbReference type="ARBA" id="ARBA00022723"/>
    </source>
</evidence>
<dbReference type="InterPro" id="IPR000644">
    <property type="entry name" value="CBS_dom"/>
</dbReference>
<proteinExistence type="inferred from homology"/>
<dbReference type="PANTHER" id="PTHR39188:SF3">
    <property type="entry name" value="STAGE IV SPORULATION PROTEIN FB"/>
    <property type="match status" value="1"/>
</dbReference>
<evidence type="ECO:0000256" key="1">
    <source>
        <dbReference type="ARBA" id="ARBA00004651"/>
    </source>
</evidence>
<dbReference type="InterPro" id="IPR046342">
    <property type="entry name" value="CBS_dom_sf"/>
</dbReference>
<name>A0ABP3NW74_SACER</name>
<evidence type="ECO:0000256" key="2">
    <source>
        <dbReference type="ARBA" id="ARBA00007931"/>
    </source>
</evidence>
<evidence type="ECO:0000256" key="13">
    <source>
        <dbReference type="ARBA" id="ARBA00023136"/>
    </source>
</evidence>
<feature type="domain" description="CBS" evidence="16">
    <location>
        <begin position="320"/>
        <end position="365"/>
    </location>
</feature>
<keyword evidence="5 14" id="KW-0812">Transmembrane</keyword>
<evidence type="ECO:0000256" key="9">
    <source>
        <dbReference type="ARBA" id="ARBA00022833"/>
    </source>
</evidence>
<feature type="transmembrane region" description="Helical" evidence="14">
    <location>
        <begin position="215"/>
        <end position="231"/>
    </location>
</feature>
<keyword evidence="9 14" id="KW-0862">Zinc</keyword>
<feature type="compositionally biased region" description="Pro residues" evidence="15">
    <location>
        <begin position="385"/>
        <end position="399"/>
    </location>
</feature>
<dbReference type="Pfam" id="PF02163">
    <property type="entry name" value="Peptidase_M50"/>
    <property type="match status" value="2"/>
</dbReference>
<comment type="subcellular location">
    <subcellularLocation>
        <location evidence="1 14">Cell membrane</location>
        <topology evidence="1 14">Multi-pass membrane protein</topology>
    </subcellularLocation>
</comment>
<dbReference type="InterPro" id="IPR016483">
    <property type="entry name" value="UCP006404_Pept_M50_CBS"/>
</dbReference>
<sequence length="399" mass="41944">MNANIPLGRIAGIRVGLHWSVAGIVVVIVFALAGYRFPAVYPGHSQIAYTVAGIAASGLLVCSLLGHELAHAVVARRNGVAVEGITLWLLGGVARLRDEARSPGADLRIAIVGPTASAALAVAFGALAWSAYVVGAPELVMAVLGYMTLLNLLLALFNLLPAAPLDGGRVLRAVLWRWRGDRYRAALWSARAGLGLSYLLVLGGIVQLIIESTAGLWWVLLGMFIAAAAMTEERQARAGAALAGIRVRDVMSHPVAAVDGNLTIEQFLRTAPSRSRTICPVLDPTGRIGGVIAGRDISAVPQPEWGTTALHRVARPTECIATAAPEEPLTALLPRLSEEAEGRVLVLAEDELVGIVAPSDISRAAEERGLHLPVPGASTAESGRPTPPPGWWYPGQPPR</sequence>
<reference evidence="19" key="1">
    <citation type="journal article" date="2019" name="Int. J. Syst. Evol. Microbiol.">
        <title>The Global Catalogue of Microorganisms (GCM) 10K type strain sequencing project: providing services to taxonomists for standard genome sequencing and annotation.</title>
        <authorList>
            <consortium name="The Broad Institute Genomics Platform"/>
            <consortium name="The Broad Institute Genome Sequencing Center for Infectious Disease"/>
            <person name="Wu L."/>
            <person name="Ma J."/>
        </authorList>
    </citation>
    <scope>NUCLEOTIDE SEQUENCE [LARGE SCALE GENOMIC DNA]</scope>
    <source>
        <strain evidence="19">JCM 10303</strain>
    </source>
</reference>
<evidence type="ECO:0000256" key="11">
    <source>
        <dbReference type="ARBA" id="ARBA00023049"/>
    </source>
</evidence>
<keyword evidence="8 14" id="KW-0378">Hydrolase</keyword>
<comment type="caution">
    <text evidence="18">The sequence shown here is derived from an EMBL/GenBank/DDBJ whole genome shotgun (WGS) entry which is preliminary data.</text>
</comment>
<feature type="transmembrane region" description="Helical" evidence="14">
    <location>
        <begin position="16"/>
        <end position="35"/>
    </location>
</feature>
<dbReference type="GO" id="GO:0008233">
    <property type="term" value="F:peptidase activity"/>
    <property type="evidence" value="ECO:0007669"/>
    <property type="project" value="UniProtKB-KW"/>
</dbReference>
<dbReference type="Proteomes" id="UP001500729">
    <property type="component" value="Unassembled WGS sequence"/>
</dbReference>
<keyword evidence="11 14" id="KW-0482">Metalloprotease</keyword>
<evidence type="ECO:0000256" key="14">
    <source>
        <dbReference type="PIRNR" id="PIRNR006404"/>
    </source>
</evidence>
<feature type="domain" description="Peptidase M50" evidence="17">
    <location>
        <begin position="59"/>
        <end position="128"/>
    </location>
</feature>
<evidence type="ECO:0000256" key="3">
    <source>
        <dbReference type="ARBA" id="ARBA00022475"/>
    </source>
</evidence>
<evidence type="ECO:0000256" key="7">
    <source>
        <dbReference type="ARBA" id="ARBA00022737"/>
    </source>
</evidence>
<evidence type="ECO:0000256" key="10">
    <source>
        <dbReference type="ARBA" id="ARBA00022989"/>
    </source>
</evidence>
<dbReference type="CDD" id="cd06164">
    <property type="entry name" value="S2P-M50_SpoIVFB_CBS"/>
    <property type="match status" value="1"/>
</dbReference>
<organism evidence="18 19">
    <name type="scientific">Saccharopolyspora erythraea</name>
    <name type="common">Streptomyces erythraeus</name>
    <dbReference type="NCBI Taxonomy" id="1836"/>
    <lineage>
        <taxon>Bacteria</taxon>
        <taxon>Bacillati</taxon>
        <taxon>Actinomycetota</taxon>
        <taxon>Actinomycetes</taxon>
        <taxon>Pseudonocardiales</taxon>
        <taxon>Pseudonocardiaceae</taxon>
        <taxon>Saccharopolyspora</taxon>
    </lineage>
</organism>
<feature type="domain" description="Peptidase M50" evidence="17">
    <location>
        <begin position="140"/>
        <end position="185"/>
    </location>
</feature>
<keyword evidence="7" id="KW-0677">Repeat</keyword>
<evidence type="ECO:0000313" key="18">
    <source>
        <dbReference type="EMBL" id="GAA0555233.1"/>
    </source>
</evidence>
<accession>A0ABP3NW74</accession>
<evidence type="ECO:0000256" key="8">
    <source>
        <dbReference type="ARBA" id="ARBA00022801"/>
    </source>
</evidence>
<evidence type="ECO:0000256" key="4">
    <source>
        <dbReference type="ARBA" id="ARBA00022670"/>
    </source>
</evidence>
<evidence type="ECO:0000256" key="12">
    <source>
        <dbReference type="ARBA" id="ARBA00023122"/>
    </source>
</evidence>
<dbReference type="RefSeq" id="WP_009947229.1">
    <property type="nucleotide sequence ID" value="NZ_BAAAGS010000066.1"/>
</dbReference>
<evidence type="ECO:0000259" key="17">
    <source>
        <dbReference type="Pfam" id="PF02163"/>
    </source>
</evidence>
<dbReference type="Gene3D" id="3.10.580.10">
    <property type="entry name" value="CBS-domain"/>
    <property type="match status" value="1"/>
</dbReference>
<gene>
    <name evidence="18" type="ORF">GCM10009533_61380</name>
</gene>
<dbReference type="EMBL" id="BAAAGS010000066">
    <property type="protein sequence ID" value="GAA0555233.1"/>
    <property type="molecule type" value="Genomic_DNA"/>
</dbReference>
<comment type="similarity">
    <text evidence="2 14">Belongs to the peptidase M50B family.</text>
</comment>
<dbReference type="Pfam" id="PF00571">
    <property type="entry name" value="CBS"/>
    <property type="match status" value="1"/>
</dbReference>
<evidence type="ECO:0000256" key="15">
    <source>
        <dbReference type="SAM" id="MobiDB-lite"/>
    </source>
</evidence>
<feature type="transmembrane region" description="Helical" evidence="14">
    <location>
        <begin position="186"/>
        <end position="209"/>
    </location>
</feature>
<dbReference type="InterPro" id="IPR008915">
    <property type="entry name" value="Peptidase_M50"/>
</dbReference>
<feature type="region of interest" description="Disordered" evidence="15">
    <location>
        <begin position="372"/>
        <end position="399"/>
    </location>
</feature>
<feature type="transmembrane region" description="Helical" evidence="14">
    <location>
        <begin position="144"/>
        <end position="165"/>
    </location>
</feature>
<dbReference type="SUPFAM" id="SSF54631">
    <property type="entry name" value="CBS-domain pair"/>
    <property type="match status" value="1"/>
</dbReference>
<keyword evidence="3 14" id="KW-1003">Cell membrane</keyword>
<evidence type="ECO:0000313" key="19">
    <source>
        <dbReference type="Proteomes" id="UP001500729"/>
    </source>
</evidence>
<evidence type="ECO:0000259" key="16">
    <source>
        <dbReference type="Pfam" id="PF00571"/>
    </source>
</evidence>
<comment type="cofactor">
    <cofactor evidence="14">
        <name>Zn(2+)</name>
        <dbReference type="ChEBI" id="CHEBI:29105"/>
    </cofactor>
    <text evidence="14">Binds 1 zinc ion per subunit.</text>
</comment>
<dbReference type="PANTHER" id="PTHR39188">
    <property type="entry name" value="MEMBRANE-ASSOCIATED ZINC METALLOPROTEASE M50B"/>
    <property type="match status" value="1"/>
</dbReference>
<protein>
    <recommendedName>
        <fullName evidence="14">Zinc metalloprotease</fullName>
    </recommendedName>
</protein>
<keyword evidence="13 14" id="KW-0472">Membrane</keyword>
<keyword evidence="4 14" id="KW-0645">Protease</keyword>
<keyword evidence="10 14" id="KW-1133">Transmembrane helix</keyword>
<dbReference type="PIRSF" id="PIRSF006404">
    <property type="entry name" value="UCP006404_Pept_M50_CBS"/>
    <property type="match status" value="1"/>
</dbReference>
<evidence type="ECO:0000256" key="5">
    <source>
        <dbReference type="ARBA" id="ARBA00022692"/>
    </source>
</evidence>
<dbReference type="GO" id="GO:0006508">
    <property type="term" value="P:proteolysis"/>
    <property type="evidence" value="ECO:0007669"/>
    <property type="project" value="UniProtKB-KW"/>
</dbReference>
<feature type="transmembrane region" description="Helical" evidence="14">
    <location>
        <begin position="109"/>
        <end position="132"/>
    </location>
</feature>
<keyword evidence="6 14" id="KW-0479">Metal-binding</keyword>
<feature type="transmembrane region" description="Helical" evidence="14">
    <location>
        <begin position="47"/>
        <end position="67"/>
    </location>
</feature>
<keyword evidence="19" id="KW-1185">Reference proteome</keyword>